<accession>V5UT32</accession>
<dbReference type="EMBL" id="KF156339">
    <property type="protein sequence ID" value="AHB80697.1"/>
    <property type="molecule type" value="Genomic_DNA"/>
</dbReference>
<gene>
    <name evidence="1" type="ORF">S-MbCM25_062</name>
</gene>
<sequence length="72" mass="7834">MNKTNPMLLNNSKFIGALQGLQSFVIETGADVDMAFDWVCDQAEVSSFANDGAAFDCFYDVFMEASEPCGHA</sequence>
<reference evidence="1 2" key="1">
    <citation type="journal article" date="2014" name="Nature">
        <title>Viral tagging reveals discrete populations in Synechococcus viral genome sequence space.</title>
        <authorList>
            <person name="Deng L."/>
            <person name="Ignacio Espinoza J.C."/>
            <person name="Gregory A.C."/>
            <person name="Poulos B.T."/>
            <person name="Weitz J.S."/>
            <person name="Hugenholtz P."/>
            <person name="Sullivan M.B."/>
        </authorList>
    </citation>
    <scope>NUCLEOTIDE SEQUENCE [LARGE SCALE GENOMIC DNA]</scope>
</reference>
<dbReference type="Proteomes" id="UP000018809">
    <property type="component" value="Segment"/>
</dbReference>
<proteinExistence type="predicted"/>
<protein>
    <submittedName>
        <fullName evidence="1">Uncharacterized protein</fullName>
    </submittedName>
</protein>
<organism evidence="1 2">
    <name type="scientific">Synechococcus phage S-MbCM25</name>
    <dbReference type="NCBI Taxonomy" id="1340811"/>
    <lineage>
        <taxon>Viruses</taxon>
        <taxon>Duplodnaviria</taxon>
        <taxon>Heunggongvirae</taxon>
        <taxon>Uroviricota</taxon>
        <taxon>Caudoviricetes</taxon>
        <taxon>Pantevenvirales</taxon>
        <taxon>Kyanoviridae</taxon>
        <taxon>Namakavirus</taxon>
        <taxon>Namakavirus smbcm6</taxon>
    </lineage>
</organism>
<name>V5UT32_9CAUD</name>
<evidence type="ECO:0000313" key="1">
    <source>
        <dbReference type="EMBL" id="AHB80697.1"/>
    </source>
</evidence>
<evidence type="ECO:0000313" key="2">
    <source>
        <dbReference type="Proteomes" id="UP000018809"/>
    </source>
</evidence>